<dbReference type="Pfam" id="PF00483">
    <property type="entry name" value="NTP_transferase"/>
    <property type="match status" value="1"/>
</dbReference>
<dbReference type="EMBL" id="DTMF01000118">
    <property type="protein sequence ID" value="HGF33630.1"/>
    <property type="molecule type" value="Genomic_DNA"/>
</dbReference>
<organism evidence="2">
    <name type="scientific">Desulfobacca acetoxidans</name>
    <dbReference type="NCBI Taxonomy" id="60893"/>
    <lineage>
        <taxon>Bacteria</taxon>
        <taxon>Pseudomonadati</taxon>
        <taxon>Thermodesulfobacteriota</taxon>
        <taxon>Desulfobaccia</taxon>
        <taxon>Desulfobaccales</taxon>
        <taxon>Desulfobaccaceae</taxon>
        <taxon>Desulfobacca</taxon>
    </lineage>
</organism>
<feature type="domain" description="Nucleotidyl transferase" evidence="1">
    <location>
        <begin position="2"/>
        <end position="228"/>
    </location>
</feature>
<proteinExistence type="predicted"/>
<dbReference type="PANTHER" id="PTHR22572">
    <property type="entry name" value="SUGAR-1-PHOSPHATE GUANYL TRANSFERASE"/>
    <property type="match status" value="1"/>
</dbReference>
<name>A0A7C3Z7U5_9BACT</name>
<dbReference type="InterPro" id="IPR029044">
    <property type="entry name" value="Nucleotide-diphossugar_trans"/>
</dbReference>
<accession>A0A7C3Z7U5</accession>
<protein>
    <recommendedName>
        <fullName evidence="1">Nucleotidyl transferase domain-containing protein</fullName>
    </recommendedName>
</protein>
<dbReference type="InterPro" id="IPR050486">
    <property type="entry name" value="Mannose-1P_guanyltransferase"/>
</dbReference>
<comment type="caution">
    <text evidence="2">The sequence shown here is derived from an EMBL/GenBank/DDBJ whole genome shotgun (WGS) entry which is preliminary data.</text>
</comment>
<dbReference type="SUPFAM" id="SSF53448">
    <property type="entry name" value="Nucleotide-diphospho-sugar transferases"/>
    <property type="match status" value="1"/>
</dbReference>
<reference evidence="2" key="1">
    <citation type="journal article" date="2020" name="mSystems">
        <title>Genome- and Community-Level Interaction Insights into Carbon Utilization and Element Cycling Functions of Hydrothermarchaeota in Hydrothermal Sediment.</title>
        <authorList>
            <person name="Zhou Z."/>
            <person name="Liu Y."/>
            <person name="Xu W."/>
            <person name="Pan J."/>
            <person name="Luo Z.H."/>
            <person name="Li M."/>
        </authorList>
    </citation>
    <scope>NUCLEOTIDE SEQUENCE [LARGE SCALE GENOMIC DNA]</scope>
    <source>
        <strain evidence="2">SpSt-897</strain>
    </source>
</reference>
<dbReference type="AlphaFoldDB" id="A0A7C3Z7U5"/>
<evidence type="ECO:0000313" key="2">
    <source>
        <dbReference type="EMBL" id="HGF33630.1"/>
    </source>
</evidence>
<dbReference type="InterPro" id="IPR005835">
    <property type="entry name" value="NTP_transferase_dom"/>
</dbReference>
<evidence type="ECO:0000259" key="1">
    <source>
        <dbReference type="Pfam" id="PF00483"/>
    </source>
</evidence>
<gene>
    <name evidence="2" type="ORF">ENW96_04460</name>
</gene>
<dbReference type="CDD" id="cd06422">
    <property type="entry name" value="NTP_transferase_like_1"/>
    <property type="match status" value="1"/>
</dbReference>
<dbReference type="Gene3D" id="3.90.550.10">
    <property type="entry name" value="Spore Coat Polysaccharide Biosynthesis Protein SpsA, Chain A"/>
    <property type="match status" value="1"/>
</dbReference>
<dbReference type="Gene3D" id="2.160.10.10">
    <property type="entry name" value="Hexapeptide repeat proteins"/>
    <property type="match status" value="1"/>
</dbReference>
<sequence>MKAAILAAGWGTRLRPLTYTTAKALVPVLNRPLLGVILAQLREAGASKAAVNTHHLGDQVERFLEANRPQGMEVVVRPEPEILGTGGGLRSLGRALGSKTFLALNADILTDLDLGNIFQKHHEEALATLVLHDCPPYNKVWLDREGRVAGFGAPPPRACGKPLAYTGVQVVSSKMLDRLPAQGPADLVTAWRAAIADGVPLAAVVVQGHFWQDLGTPAAYLAAHRRLLSGASPKLAGYFPDLKDPLVGEGTVLDKGVVCKGGVCLGREVRVGQGTRLQNTVAWDRAWIGAGLTLENCVVGRGARVGASARDAVLV</sequence>